<gene>
    <name evidence="2" type="ORF">K435DRAFT_790549</name>
</gene>
<dbReference type="AlphaFoldDB" id="A0A4S8MQE3"/>
<evidence type="ECO:0000256" key="1">
    <source>
        <dbReference type="SAM" id="MobiDB-lite"/>
    </source>
</evidence>
<protein>
    <submittedName>
        <fullName evidence="2">Uncharacterized protein</fullName>
    </submittedName>
</protein>
<sequence>MAEPSGKQSPTSSPGTAFTSFSSSTLSSPPPSAEVQHAQSNIENIQGGISNLENAFEGLIGQILQGGTFGGDPRVAAEIREIQASLKDQDSKHKNGVHEIQLVMQDFIDKGIVDELRKQVNEEVNQDIDRLVEEEVAKHLETLIPTDLQQSVQEKKEKLDEYRRQLHNSESKRANSLLRNRDRPEQLHTLFKADGTVSALFPKTLQDLFSLDAKTCHTLVQEYGLSNALDEENRDANLNRFMVFCGVQYQKIQSEKPRSRKGGRESQ</sequence>
<proteinExistence type="predicted"/>
<organism evidence="2 3">
    <name type="scientific">Dendrothele bispora (strain CBS 962.96)</name>
    <dbReference type="NCBI Taxonomy" id="1314807"/>
    <lineage>
        <taxon>Eukaryota</taxon>
        <taxon>Fungi</taxon>
        <taxon>Dikarya</taxon>
        <taxon>Basidiomycota</taxon>
        <taxon>Agaricomycotina</taxon>
        <taxon>Agaricomycetes</taxon>
        <taxon>Agaricomycetidae</taxon>
        <taxon>Agaricales</taxon>
        <taxon>Agaricales incertae sedis</taxon>
        <taxon>Dendrothele</taxon>
    </lineage>
</organism>
<name>A0A4S8MQE3_DENBC</name>
<dbReference type="Proteomes" id="UP000297245">
    <property type="component" value="Unassembled WGS sequence"/>
</dbReference>
<reference evidence="2 3" key="1">
    <citation type="journal article" date="2019" name="Nat. Ecol. Evol.">
        <title>Megaphylogeny resolves global patterns of mushroom evolution.</title>
        <authorList>
            <person name="Varga T."/>
            <person name="Krizsan K."/>
            <person name="Foldi C."/>
            <person name="Dima B."/>
            <person name="Sanchez-Garcia M."/>
            <person name="Sanchez-Ramirez S."/>
            <person name="Szollosi G.J."/>
            <person name="Szarkandi J.G."/>
            <person name="Papp V."/>
            <person name="Albert L."/>
            <person name="Andreopoulos W."/>
            <person name="Angelini C."/>
            <person name="Antonin V."/>
            <person name="Barry K.W."/>
            <person name="Bougher N.L."/>
            <person name="Buchanan P."/>
            <person name="Buyck B."/>
            <person name="Bense V."/>
            <person name="Catcheside P."/>
            <person name="Chovatia M."/>
            <person name="Cooper J."/>
            <person name="Damon W."/>
            <person name="Desjardin D."/>
            <person name="Finy P."/>
            <person name="Geml J."/>
            <person name="Haridas S."/>
            <person name="Hughes K."/>
            <person name="Justo A."/>
            <person name="Karasinski D."/>
            <person name="Kautmanova I."/>
            <person name="Kiss B."/>
            <person name="Kocsube S."/>
            <person name="Kotiranta H."/>
            <person name="LaButti K.M."/>
            <person name="Lechner B.E."/>
            <person name="Liimatainen K."/>
            <person name="Lipzen A."/>
            <person name="Lukacs Z."/>
            <person name="Mihaltcheva S."/>
            <person name="Morgado L.N."/>
            <person name="Niskanen T."/>
            <person name="Noordeloos M.E."/>
            <person name="Ohm R.A."/>
            <person name="Ortiz-Santana B."/>
            <person name="Ovrebo C."/>
            <person name="Racz N."/>
            <person name="Riley R."/>
            <person name="Savchenko A."/>
            <person name="Shiryaev A."/>
            <person name="Soop K."/>
            <person name="Spirin V."/>
            <person name="Szebenyi C."/>
            <person name="Tomsovsky M."/>
            <person name="Tulloss R.E."/>
            <person name="Uehling J."/>
            <person name="Grigoriev I.V."/>
            <person name="Vagvolgyi C."/>
            <person name="Papp T."/>
            <person name="Martin F.M."/>
            <person name="Miettinen O."/>
            <person name="Hibbett D.S."/>
            <person name="Nagy L.G."/>
        </authorList>
    </citation>
    <scope>NUCLEOTIDE SEQUENCE [LARGE SCALE GENOMIC DNA]</scope>
    <source>
        <strain evidence="2 3">CBS 962.96</strain>
    </source>
</reference>
<keyword evidence="3" id="KW-1185">Reference proteome</keyword>
<accession>A0A4S8MQE3</accession>
<evidence type="ECO:0000313" key="3">
    <source>
        <dbReference type="Proteomes" id="UP000297245"/>
    </source>
</evidence>
<dbReference type="OrthoDB" id="3235759at2759"/>
<evidence type="ECO:0000313" key="2">
    <source>
        <dbReference type="EMBL" id="THV05165.1"/>
    </source>
</evidence>
<dbReference type="EMBL" id="ML179051">
    <property type="protein sequence ID" value="THV05165.1"/>
    <property type="molecule type" value="Genomic_DNA"/>
</dbReference>
<feature type="compositionally biased region" description="Low complexity" evidence="1">
    <location>
        <begin position="9"/>
        <end position="27"/>
    </location>
</feature>
<feature type="region of interest" description="Disordered" evidence="1">
    <location>
        <begin position="162"/>
        <end position="181"/>
    </location>
</feature>
<feature type="region of interest" description="Disordered" evidence="1">
    <location>
        <begin position="1"/>
        <end position="36"/>
    </location>
</feature>